<feature type="transmembrane region" description="Helical" evidence="7">
    <location>
        <begin position="197"/>
        <end position="213"/>
    </location>
</feature>
<feature type="domain" description="Major facilitator superfamily (MFS) profile" evidence="8">
    <location>
        <begin position="32"/>
        <end position="473"/>
    </location>
</feature>
<keyword evidence="4 7" id="KW-1133">Transmembrane helix</keyword>
<dbReference type="GO" id="GO:0016020">
    <property type="term" value="C:membrane"/>
    <property type="evidence" value="ECO:0007669"/>
    <property type="project" value="UniProtKB-SubCell"/>
</dbReference>
<feature type="compositionally biased region" description="Basic and acidic residues" evidence="6">
    <location>
        <begin position="515"/>
        <end position="544"/>
    </location>
</feature>
<dbReference type="AlphaFoldDB" id="A0A9P6C6I5"/>
<dbReference type="Gene3D" id="1.20.1250.20">
    <property type="entry name" value="MFS general substrate transporter like domains"/>
    <property type="match status" value="1"/>
</dbReference>
<keyword evidence="10" id="KW-1185">Reference proteome</keyword>
<evidence type="ECO:0000259" key="8">
    <source>
        <dbReference type="PROSITE" id="PS50850"/>
    </source>
</evidence>
<feature type="transmembrane region" description="Helical" evidence="7">
    <location>
        <begin position="350"/>
        <end position="368"/>
    </location>
</feature>
<dbReference type="InterPro" id="IPR005829">
    <property type="entry name" value="Sugar_transporter_CS"/>
</dbReference>
<feature type="transmembrane region" description="Helical" evidence="7">
    <location>
        <begin position="100"/>
        <end position="119"/>
    </location>
</feature>
<comment type="similarity">
    <text evidence="2">Belongs to the major facilitator superfamily. Sugar transporter (TC 2.A.1.1) family.</text>
</comment>
<dbReference type="EMBL" id="MU151095">
    <property type="protein sequence ID" value="KAF9450895.1"/>
    <property type="molecule type" value="Genomic_DNA"/>
</dbReference>
<feature type="transmembrane region" description="Helical" evidence="7">
    <location>
        <begin position="388"/>
        <end position="409"/>
    </location>
</feature>
<organism evidence="9 10">
    <name type="scientific">Macrolepiota fuliginosa MF-IS2</name>
    <dbReference type="NCBI Taxonomy" id="1400762"/>
    <lineage>
        <taxon>Eukaryota</taxon>
        <taxon>Fungi</taxon>
        <taxon>Dikarya</taxon>
        <taxon>Basidiomycota</taxon>
        <taxon>Agaricomycotina</taxon>
        <taxon>Agaricomycetes</taxon>
        <taxon>Agaricomycetidae</taxon>
        <taxon>Agaricales</taxon>
        <taxon>Agaricineae</taxon>
        <taxon>Agaricaceae</taxon>
        <taxon>Macrolepiota</taxon>
    </lineage>
</organism>
<dbReference type="Pfam" id="PF00083">
    <property type="entry name" value="Sugar_tr"/>
    <property type="match status" value="1"/>
</dbReference>
<feature type="transmembrane region" description="Helical" evidence="7">
    <location>
        <begin position="322"/>
        <end position="343"/>
    </location>
</feature>
<feature type="region of interest" description="Disordered" evidence="6">
    <location>
        <begin position="514"/>
        <end position="555"/>
    </location>
</feature>
<accession>A0A9P6C6I5</accession>
<feature type="transmembrane region" description="Helical" evidence="7">
    <location>
        <begin position="21"/>
        <end position="39"/>
    </location>
</feature>
<feature type="transmembrane region" description="Helical" evidence="7">
    <location>
        <begin position="71"/>
        <end position="88"/>
    </location>
</feature>
<evidence type="ECO:0000256" key="5">
    <source>
        <dbReference type="ARBA" id="ARBA00023136"/>
    </source>
</evidence>
<dbReference type="InterPro" id="IPR020846">
    <property type="entry name" value="MFS_dom"/>
</dbReference>
<dbReference type="InterPro" id="IPR050360">
    <property type="entry name" value="MFS_Sugar_Transporters"/>
</dbReference>
<evidence type="ECO:0000256" key="2">
    <source>
        <dbReference type="ARBA" id="ARBA00010992"/>
    </source>
</evidence>
<keyword evidence="3 7" id="KW-0812">Transmembrane</keyword>
<evidence type="ECO:0000256" key="7">
    <source>
        <dbReference type="SAM" id="Phobius"/>
    </source>
</evidence>
<dbReference type="OrthoDB" id="6133115at2759"/>
<dbReference type="InterPro" id="IPR005828">
    <property type="entry name" value="MFS_sugar_transport-like"/>
</dbReference>
<sequence>MAPRTVLEWTIVDFIHKGPWWTNRGILILNVMLVLPLLTSVTNGLDSSLINGLQILPEWQAFFGHPEGRDLGLIGFAQNLGCLLGLPFTPFISDHFGRRATLFVGSLIMLVGVGIQAAASSVGMFIAARITIGIGLTMCMNAAPLLLLELSYPTHRGKITSIYNSSWYIGSIISAWVCFGAYLHARGSVWSWRAPSLVQAFVPLLQALLVWFVPESPRYLVSKGMEGRASAILAKYHANGNDVRDPLVVFEIAQIRHALRMEEEINKSTSYFSLFSNPGNRKRMRIIIAIAMFSQWSGNGLVSYYINLVLEGVGVTKTETKAAINGCLQIFNFVIAASAAMLIDWVGRRTLFIVSNAGMLITFSGWTISTALYNTMKSAAAARATIPLIFLFYFFYDIAYTPMLVAYTLEILPYKVRAKGFAVMNLAVMLTSAFNQFINPWAIDAIGWWYYIAYCGWLVIELVFVIIFVVETKGRTLEETAAIFDGYDQQRDLMTMGGEAATMTMSRGVIGVHQSESEHSQERSPSKEYPEYHELQNRPQRFSDDGDSAVIKSRF</sequence>
<evidence type="ECO:0000313" key="10">
    <source>
        <dbReference type="Proteomes" id="UP000807342"/>
    </source>
</evidence>
<evidence type="ECO:0000256" key="6">
    <source>
        <dbReference type="SAM" id="MobiDB-lite"/>
    </source>
</evidence>
<proteinExistence type="inferred from homology"/>
<feature type="transmembrane region" description="Helical" evidence="7">
    <location>
        <begin position="167"/>
        <end position="185"/>
    </location>
</feature>
<feature type="transmembrane region" description="Helical" evidence="7">
    <location>
        <begin position="286"/>
        <end position="310"/>
    </location>
</feature>
<dbReference type="GO" id="GO:0005351">
    <property type="term" value="F:carbohydrate:proton symporter activity"/>
    <property type="evidence" value="ECO:0007669"/>
    <property type="project" value="TreeGrafter"/>
</dbReference>
<evidence type="ECO:0000256" key="4">
    <source>
        <dbReference type="ARBA" id="ARBA00022989"/>
    </source>
</evidence>
<name>A0A9P6C6I5_9AGAR</name>
<dbReference type="PROSITE" id="PS50850">
    <property type="entry name" value="MFS"/>
    <property type="match status" value="1"/>
</dbReference>
<evidence type="ECO:0000256" key="1">
    <source>
        <dbReference type="ARBA" id="ARBA00004141"/>
    </source>
</evidence>
<evidence type="ECO:0000313" key="9">
    <source>
        <dbReference type="EMBL" id="KAF9450895.1"/>
    </source>
</evidence>
<dbReference type="Proteomes" id="UP000807342">
    <property type="component" value="Unassembled WGS sequence"/>
</dbReference>
<feature type="transmembrane region" description="Helical" evidence="7">
    <location>
        <begin position="421"/>
        <end position="442"/>
    </location>
</feature>
<feature type="transmembrane region" description="Helical" evidence="7">
    <location>
        <begin position="125"/>
        <end position="147"/>
    </location>
</feature>
<feature type="transmembrane region" description="Helical" evidence="7">
    <location>
        <begin position="448"/>
        <end position="470"/>
    </location>
</feature>
<dbReference type="PROSITE" id="PS00216">
    <property type="entry name" value="SUGAR_TRANSPORT_1"/>
    <property type="match status" value="1"/>
</dbReference>
<dbReference type="InterPro" id="IPR036259">
    <property type="entry name" value="MFS_trans_sf"/>
</dbReference>
<dbReference type="SUPFAM" id="SSF103473">
    <property type="entry name" value="MFS general substrate transporter"/>
    <property type="match status" value="1"/>
</dbReference>
<comment type="caution">
    <text evidence="9">The sequence shown here is derived from an EMBL/GenBank/DDBJ whole genome shotgun (WGS) entry which is preliminary data.</text>
</comment>
<gene>
    <name evidence="9" type="ORF">P691DRAFT_757771</name>
</gene>
<keyword evidence="5 7" id="KW-0472">Membrane</keyword>
<comment type="subcellular location">
    <subcellularLocation>
        <location evidence="1">Membrane</location>
        <topology evidence="1">Multi-pass membrane protein</topology>
    </subcellularLocation>
</comment>
<reference evidence="9" key="1">
    <citation type="submission" date="2020-11" db="EMBL/GenBank/DDBJ databases">
        <authorList>
            <consortium name="DOE Joint Genome Institute"/>
            <person name="Ahrendt S."/>
            <person name="Riley R."/>
            <person name="Andreopoulos W."/>
            <person name="Labutti K."/>
            <person name="Pangilinan J."/>
            <person name="Ruiz-Duenas F.J."/>
            <person name="Barrasa J.M."/>
            <person name="Sanchez-Garcia M."/>
            <person name="Camarero S."/>
            <person name="Miyauchi S."/>
            <person name="Serrano A."/>
            <person name="Linde D."/>
            <person name="Babiker R."/>
            <person name="Drula E."/>
            <person name="Ayuso-Fernandez I."/>
            <person name="Pacheco R."/>
            <person name="Padilla G."/>
            <person name="Ferreira P."/>
            <person name="Barriuso J."/>
            <person name="Kellner H."/>
            <person name="Castanera R."/>
            <person name="Alfaro M."/>
            <person name="Ramirez L."/>
            <person name="Pisabarro A.G."/>
            <person name="Kuo A."/>
            <person name="Tritt A."/>
            <person name="Lipzen A."/>
            <person name="He G."/>
            <person name="Yan M."/>
            <person name="Ng V."/>
            <person name="Cullen D."/>
            <person name="Martin F."/>
            <person name="Rosso M.-N."/>
            <person name="Henrissat B."/>
            <person name="Hibbett D."/>
            <person name="Martinez A.T."/>
            <person name="Grigoriev I.V."/>
        </authorList>
    </citation>
    <scope>NUCLEOTIDE SEQUENCE</scope>
    <source>
        <strain evidence="9">MF-IS2</strain>
    </source>
</reference>
<dbReference type="PANTHER" id="PTHR48022:SF64">
    <property type="entry name" value="MAJOR FACILITATOR SUPERFAMILY (MFS) PROFILE DOMAIN-CONTAINING PROTEIN"/>
    <property type="match status" value="1"/>
</dbReference>
<protein>
    <submittedName>
        <fullName evidence="9">General substrate transporter</fullName>
    </submittedName>
</protein>
<dbReference type="PANTHER" id="PTHR48022">
    <property type="entry name" value="PLASTIDIC GLUCOSE TRANSPORTER 4"/>
    <property type="match status" value="1"/>
</dbReference>
<dbReference type="FunFam" id="1.20.1250.20:FF:000117">
    <property type="entry name" value="MFS hexose transporter"/>
    <property type="match status" value="1"/>
</dbReference>
<evidence type="ECO:0000256" key="3">
    <source>
        <dbReference type="ARBA" id="ARBA00022692"/>
    </source>
</evidence>